<dbReference type="KEGG" id="arf:AR1Y2_1382"/>
<feature type="compositionally biased region" description="Polar residues" evidence="1">
    <location>
        <begin position="59"/>
        <end position="69"/>
    </location>
</feature>
<dbReference type="SUPFAM" id="SSF52540">
    <property type="entry name" value="P-loop containing nucleoside triphosphate hydrolases"/>
    <property type="match status" value="1"/>
</dbReference>
<dbReference type="GO" id="GO:0005524">
    <property type="term" value="F:ATP binding"/>
    <property type="evidence" value="ECO:0007669"/>
    <property type="project" value="InterPro"/>
</dbReference>
<evidence type="ECO:0000259" key="4">
    <source>
        <dbReference type="Pfam" id="PF20439"/>
    </source>
</evidence>
<dbReference type="Pfam" id="PF09547">
    <property type="entry name" value="SpoIVA_ATPase"/>
    <property type="match status" value="1"/>
</dbReference>
<dbReference type="InterPro" id="IPR027417">
    <property type="entry name" value="P-loop_NTPase"/>
</dbReference>
<dbReference type="InterPro" id="IPR046840">
    <property type="entry name" value="SpoIVA_C"/>
</dbReference>
<protein>
    <submittedName>
        <fullName evidence="5">Stage IV sporulation protein A</fullName>
    </submittedName>
</protein>
<gene>
    <name evidence="5" type="ORF">AR1Y2_1382</name>
</gene>
<evidence type="ECO:0000313" key="5">
    <source>
        <dbReference type="EMBL" id="QCP34836.1"/>
    </source>
</evidence>
<dbReference type="OrthoDB" id="9761464at2"/>
<dbReference type="PIRSF" id="PIRSF007466">
    <property type="entry name" value="SpoIVA"/>
    <property type="match status" value="1"/>
</dbReference>
<dbReference type="EMBL" id="CP040058">
    <property type="protein sequence ID" value="QCP34836.1"/>
    <property type="molecule type" value="Genomic_DNA"/>
</dbReference>
<name>A0A4P8IBK7_9FIRM</name>
<dbReference type="InterPro" id="IPR046841">
    <property type="entry name" value="SpoIVA_middle"/>
</dbReference>
<dbReference type="InterPro" id="IPR046842">
    <property type="entry name" value="SpoIVA_ATPase"/>
</dbReference>
<feature type="domain" description="Stage IV sporulation protein A ATPase" evidence="2">
    <location>
        <begin position="1"/>
        <end position="237"/>
    </location>
</feature>
<proteinExistence type="predicted"/>
<dbReference type="GO" id="GO:0043934">
    <property type="term" value="P:sporulation"/>
    <property type="evidence" value="ECO:0007669"/>
    <property type="project" value="InterPro"/>
</dbReference>
<sequence>MDYFNVYKDIMARTNGEIYIGVVGPVRTGKSTFIKRFMNLMVLPNMENENERNRANDELPQSSSGKTIMTTEPKFVPNEAVEINVDDGISMKVRLIDCVGYMVNGAVGHIEGEEERLVKTPWFDYEIPFTKAASIGTKKVITEHSTIGIVVTTDGSFGDIEAANYQEPEEETIKQLKALHKPFVVLLNTSRPYSEETVKLAKEKEAKYGAKVLPMNCEQLKKDDIYFILKSVLMEFPISSIGFFVPKWVEVLPKDHKIKQEIMDTARRMLMEKDTMKDIYEEEDYENQYIKQWKLDSVAMDTGVIRIAVDMDDSYYYEFLSDTIGLPIKNEYEFISIMQDLARQKKEYEEVADALNAVKQRGYGVVTPTKGDIVLEEPKIVKHGNKYGVKIKASAPSIHMIRANISTEIAPIVGEEYQAKDLMEYFDKGKSDPQESIWDINIFGKTLEQLVGEGMQSKAQKMTEESQQKLQDTMEKIVNESNGGLVCIII</sequence>
<dbReference type="InterPro" id="IPR014201">
    <property type="entry name" value="Spore_IV_A"/>
</dbReference>
<feature type="region of interest" description="Disordered" evidence="1">
    <location>
        <begin position="48"/>
        <end position="69"/>
    </location>
</feature>
<dbReference type="NCBIfam" id="TIGR02836">
    <property type="entry name" value="spore_IV_A"/>
    <property type="match status" value="1"/>
</dbReference>
<dbReference type="GO" id="GO:0016887">
    <property type="term" value="F:ATP hydrolysis activity"/>
    <property type="evidence" value="ECO:0007669"/>
    <property type="project" value="InterPro"/>
</dbReference>
<reference evidence="5 6" key="1">
    <citation type="submission" date="2019-05" db="EMBL/GenBank/DDBJ databases">
        <title>Complete genome sequencing of Anaerostipes rhamnosivorans.</title>
        <authorList>
            <person name="Bui T.P.N."/>
            <person name="de Vos W.M."/>
        </authorList>
    </citation>
    <scope>NUCLEOTIDE SEQUENCE [LARGE SCALE GENOMIC DNA]</scope>
    <source>
        <strain evidence="5 6">1y2</strain>
    </source>
</reference>
<evidence type="ECO:0000259" key="3">
    <source>
        <dbReference type="Pfam" id="PF20438"/>
    </source>
</evidence>
<feature type="domain" description="Stage IV sporulation protein A middle" evidence="3">
    <location>
        <begin position="238"/>
        <end position="414"/>
    </location>
</feature>
<dbReference type="Pfam" id="PF20439">
    <property type="entry name" value="SpoIVA_C"/>
    <property type="match status" value="1"/>
</dbReference>
<keyword evidence="6" id="KW-1185">Reference proteome</keyword>
<dbReference type="Proteomes" id="UP000298653">
    <property type="component" value="Chromosome"/>
</dbReference>
<dbReference type="AlphaFoldDB" id="A0A4P8IBK7"/>
<dbReference type="Pfam" id="PF20438">
    <property type="entry name" value="SpoIVA_middle"/>
    <property type="match status" value="1"/>
</dbReference>
<dbReference type="RefSeq" id="WP_137328323.1">
    <property type="nucleotide sequence ID" value="NZ_CP040058.1"/>
</dbReference>
<dbReference type="Gene3D" id="3.40.50.300">
    <property type="entry name" value="P-loop containing nucleotide triphosphate hydrolases"/>
    <property type="match status" value="1"/>
</dbReference>
<feature type="domain" description="Sporulation stage IV protein A C-terminal" evidence="4">
    <location>
        <begin position="416"/>
        <end position="490"/>
    </location>
</feature>
<evidence type="ECO:0000259" key="2">
    <source>
        <dbReference type="Pfam" id="PF09547"/>
    </source>
</evidence>
<accession>A0A4P8IBK7</accession>
<evidence type="ECO:0000313" key="6">
    <source>
        <dbReference type="Proteomes" id="UP000298653"/>
    </source>
</evidence>
<evidence type="ECO:0000256" key="1">
    <source>
        <dbReference type="SAM" id="MobiDB-lite"/>
    </source>
</evidence>
<organism evidence="5 6">
    <name type="scientific">Anaerostipes rhamnosivorans</name>
    <dbReference type="NCBI Taxonomy" id="1229621"/>
    <lineage>
        <taxon>Bacteria</taxon>
        <taxon>Bacillati</taxon>
        <taxon>Bacillota</taxon>
        <taxon>Clostridia</taxon>
        <taxon>Lachnospirales</taxon>
        <taxon>Lachnospiraceae</taxon>
        <taxon>Anaerostipes</taxon>
    </lineage>
</organism>